<feature type="transmembrane region" description="Helical" evidence="5">
    <location>
        <begin position="69"/>
        <end position="93"/>
    </location>
</feature>
<keyword evidence="2 5" id="KW-0812">Transmembrane</keyword>
<dbReference type="EMBL" id="CP065425">
    <property type="protein sequence ID" value="QQZ10144.1"/>
    <property type="molecule type" value="Genomic_DNA"/>
</dbReference>
<dbReference type="InterPro" id="IPR038770">
    <property type="entry name" value="Na+/solute_symporter_sf"/>
</dbReference>
<feature type="transmembrane region" description="Helical" evidence="5">
    <location>
        <begin position="284"/>
        <end position="304"/>
    </location>
</feature>
<gene>
    <name evidence="6" type="ORF">I5776_04060</name>
</gene>
<evidence type="ECO:0000256" key="4">
    <source>
        <dbReference type="ARBA" id="ARBA00023136"/>
    </source>
</evidence>
<dbReference type="InterPro" id="IPR002657">
    <property type="entry name" value="BilAc:Na_symport/Acr3"/>
</dbReference>
<dbReference type="Proteomes" id="UP000595691">
    <property type="component" value="Chromosome"/>
</dbReference>
<feature type="transmembrane region" description="Helical" evidence="5">
    <location>
        <begin position="126"/>
        <end position="148"/>
    </location>
</feature>
<feature type="transmembrane region" description="Helical" evidence="5">
    <location>
        <begin position="36"/>
        <end position="57"/>
    </location>
</feature>
<organism evidence="6 7">
    <name type="scientific">Heyndrickxia vini</name>
    <dbReference type="NCBI Taxonomy" id="1476025"/>
    <lineage>
        <taxon>Bacteria</taxon>
        <taxon>Bacillati</taxon>
        <taxon>Bacillota</taxon>
        <taxon>Bacilli</taxon>
        <taxon>Bacillales</taxon>
        <taxon>Bacillaceae</taxon>
        <taxon>Heyndrickxia</taxon>
    </lineage>
</organism>
<feature type="transmembrane region" description="Helical" evidence="5">
    <location>
        <begin position="12"/>
        <end position="30"/>
    </location>
</feature>
<evidence type="ECO:0000256" key="1">
    <source>
        <dbReference type="ARBA" id="ARBA00004141"/>
    </source>
</evidence>
<feature type="transmembrane region" description="Helical" evidence="5">
    <location>
        <begin position="195"/>
        <end position="213"/>
    </location>
</feature>
<evidence type="ECO:0000313" key="6">
    <source>
        <dbReference type="EMBL" id="QQZ10144.1"/>
    </source>
</evidence>
<dbReference type="Pfam" id="PF01758">
    <property type="entry name" value="SBF"/>
    <property type="match status" value="1"/>
</dbReference>
<keyword evidence="3 5" id="KW-1133">Transmembrane helix</keyword>
<feature type="transmembrane region" description="Helical" evidence="5">
    <location>
        <begin position="99"/>
        <end position="119"/>
    </location>
</feature>
<feature type="transmembrane region" description="Helical" evidence="5">
    <location>
        <begin position="260"/>
        <end position="278"/>
    </location>
</feature>
<dbReference type="Gene3D" id="1.20.1530.20">
    <property type="match status" value="1"/>
</dbReference>
<proteinExistence type="predicted"/>
<evidence type="ECO:0000256" key="3">
    <source>
        <dbReference type="ARBA" id="ARBA00022989"/>
    </source>
</evidence>
<dbReference type="PANTHER" id="PTHR10361:SF28">
    <property type="entry name" value="P3 PROTEIN-RELATED"/>
    <property type="match status" value="1"/>
</dbReference>
<dbReference type="RefSeq" id="WP_202779088.1">
    <property type="nucleotide sequence ID" value="NZ_CP065425.1"/>
</dbReference>
<name>A0ABX7E4E6_9BACI</name>
<feature type="transmembrane region" description="Helical" evidence="5">
    <location>
        <begin position="160"/>
        <end position="183"/>
    </location>
</feature>
<dbReference type="InterPro" id="IPR004710">
    <property type="entry name" value="Bilac:Na_transpt"/>
</dbReference>
<evidence type="ECO:0000256" key="2">
    <source>
        <dbReference type="ARBA" id="ARBA00022692"/>
    </source>
</evidence>
<feature type="transmembrane region" description="Helical" evidence="5">
    <location>
        <begin position="225"/>
        <end position="248"/>
    </location>
</feature>
<sequence length="326" mass="35714">MKIFQLCMRMISKFLPIWIVLLSIIAYMFPHTFRSIRSFTGIGLGTIFLLMGMSLSTDRMMSVLKKPKNALIGVALKWIITVSVTIVIAFLFFRAEPEIATGVILAGTVPSGTSANLYTFIAGGEVALSITMATMDTIISPLLTPALVQVSAGKFIDIAFLPLFLNIIYIVFIPLFVGLFLQWKWSSKVKHVQPYTSFLSTIALFIVVLSVISGAQPSLHQHIELLPLIFIAVFFQVSIPMIAGYWIARHFNMAEPSSRSILFHVGICNTALSSTLAMQHISSVAAVPAVANMVVNLTIGAFVANMFAYRNKAAVLGVETRTFVGK</sequence>
<reference evidence="6 7" key="1">
    <citation type="submission" date="2020-11" db="EMBL/GenBank/DDBJ databases">
        <title>Taxonomic evaluation of the Bacillus sporothermodurans group of bacteria based on whole genome sequences.</title>
        <authorList>
            <person name="Fiedler G."/>
            <person name="Herbstmann A.-D."/>
            <person name="Doll E."/>
            <person name="Wenning M."/>
            <person name="Brinks E."/>
            <person name="Kabisch J."/>
            <person name="Breitenwieser F."/>
            <person name="Lappann M."/>
            <person name="Boehnlein C."/>
            <person name="Franz C."/>
        </authorList>
    </citation>
    <scope>NUCLEOTIDE SEQUENCE [LARGE SCALE GENOMIC DNA]</scope>
    <source>
        <strain evidence="6 7">JCM 19841</strain>
    </source>
</reference>
<accession>A0ABX7E4E6</accession>
<keyword evidence="7" id="KW-1185">Reference proteome</keyword>
<dbReference type="PANTHER" id="PTHR10361">
    <property type="entry name" value="SODIUM-BILE ACID COTRANSPORTER"/>
    <property type="match status" value="1"/>
</dbReference>
<evidence type="ECO:0000313" key="7">
    <source>
        <dbReference type="Proteomes" id="UP000595691"/>
    </source>
</evidence>
<evidence type="ECO:0000256" key="5">
    <source>
        <dbReference type="SAM" id="Phobius"/>
    </source>
</evidence>
<protein>
    <submittedName>
        <fullName evidence="6">Bile acid:sodium symporter family protein</fullName>
    </submittedName>
</protein>
<keyword evidence="4 5" id="KW-0472">Membrane</keyword>
<comment type="subcellular location">
    <subcellularLocation>
        <location evidence="1">Membrane</location>
        <topology evidence="1">Multi-pass membrane protein</topology>
    </subcellularLocation>
</comment>